<dbReference type="GO" id="GO:0004222">
    <property type="term" value="F:metalloendopeptidase activity"/>
    <property type="evidence" value="ECO:0007669"/>
    <property type="project" value="InterPro"/>
</dbReference>
<dbReference type="Pfam" id="PF00675">
    <property type="entry name" value="Peptidase_M16"/>
    <property type="match status" value="1"/>
</dbReference>
<dbReference type="InterPro" id="IPR011765">
    <property type="entry name" value="Pept_M16_N"/>
</dbReference>
<name>H8KX70_SOLCM</name>
<dbReference type="eggNOG" id="COG0612">
    <property type="taxonomic scope" value="Bacteria"/>
</dbReference>
<dbReference type="EMBL" id="CP003349">
    <property type="protein sequence ID" value="AFD08399.1"/>
    <property type="molecule type" value="Genomic_DNA"/>
</dbReference>
<dbReference type="InterPro" id="IPR011249">
    <property type="entry name" value="Metalloenz_LuxS/M16"/>
</dbReference>
<reference evidence="6" key="1">
    <citation type="submission" date="2012-02" db="EMBL/GenBank/DDBJ databases">
        <title>The complete genome of Solitalea canadensis DSM 3403.</title>
        <authorList>
            <consortium name="US DOE Joint Genome Institute (JGI-PGF)"/>
            <person name="Lucas S."/>
            <person name="Copeland A."/>
            <person name="Lapidus A."/>
            <person name="Glavina del Rio T."/>
            <person name="Dalin E."/>
            <person name="Tice H."/>
            <person name="Bruce D."/>
            <person name="Goodwin L."/>
            <person name="Pitluck S."/>
            <person name="Peters L."/>
            <person name="Ovchinnikova G."/>
            <person name="Lu M."/>
            <person name="Kyrpides N."/>
            <person name="Mavromatis K."/>
            <person name="Ivanova N."/>
            <person name="Brettin T."/>
            <person name="Detter J.C."/>
            <person name="Han C."/>
            <person name="Larimer F."/>
            <person name="Land M."/>
            <person name="Hauser L."/>
            <person name="Markowitz V."/>
            <person name="Cheng J.-F."/>
            <person name="Hugenholtz P."/>
            <person name="Woyke T."/>
            <person name="Wu D."/>
            <person name="Spring S."/>
            <person name="Schroeder M."/>
            <person name="Kopitz M."/>
            <person name="Brambilla E."/>
            <person name="Klenk H.-P."/>
            <person name="Eisen J.A."/>
        </authorList>
    </citation>
    <scope>NUCLEOTIDE SEQUENCE</scope>
    <source>
        <strain evidence="6">DSM 3403</strain>
    </source>
</reference>
<feature type="domain" description="Peptidase M16 N-terminal" evidence="4">
    <location>
        <begin position="46"/>
        <end position="180"/>
    </location>
</feature>
<evidence type="ECO:0000256" key="3">
    <source>
        <dbReference type="RuleBase" id="RU004447"/>
    </source>
</evidence>
<dbReference type="GO" id="GO:0046872">
    <property type="term" value="F:metal ion binding"/>
    <property type="evidence" value="ECO:0007669"/>
    <property type="project" value="InterPro"/>
</dbReference>
<dbReference type="PANTHER" id="PTHR11851">
    <property type="entry name" value="METALLOPROTEASE"/>
    <property type="match status" value="1"/>
</dbReference>
<gene>
    <name evidence="6" type="ordered locus">Solca_3392</name>
</gene>
<dbReference type="AlphaFoldDB" id="H8KX70"/>
<evidence type="ECO:0000313" key="6">
    <source>
        <dbReference type="EMBL" id="AFD08399.1"/>
    </source>
</evidence>
<dbReference type="InterPro" id="IPR050361">
    <property type="entry name" value="MPP/UQCRC_Complex"/>
</dbReference>
<proteinExistence type="inferred from homology"/>
<evidence type="ECO:0000259" key="5">
    <source>
        <dbReference type="Pfam" id="PF05193"/>
    </source>
</evidence>
<dbReference type="GO" id="GO:0006508">
    <property type="term" value="P:proteolysis"/>
    <property type="evidence" value="ECO:0007669"/>
    <property type="project" value="InterPro"/>
</dbReference>
<organism evidence="6 7">
    <name type="scientific">Solitalea canadensis (strain ATCC 29591 / DSM 3403 / JCM 21819 / LMG 8368 / NBRC 15130 / NCIMB 12057 / USAM 9D)</name>
    <name type="common">Flexibacter canadensis</name>
    <dbReference type="NCBI Taxonomy" id="929556"/>
    <lineage>
        <taxon>Bacteria</taxon>
        <taxon>Pseudomonadati</taxon>
        <taxon>Bacteroidota</taxon>
        <taxon>Sphingobacteriia</taxon>
        <taxon>Sphingobacteriales</taxon>
        <taxon>Sphingobacteriaceae</taxon>
        <taxon>Solitalea</taxon>
    </lineage>
</organism>
<dbReference type="PROSITE" id="PS00143">
    <property type="entry name" value="INSULINASE"/>
    <property type="match status" value="1"/>
</dbReference>
<dbReference type="SUPFAM" id="SSF63411">
    <property type="entry name" value="LuxS/MPP-like metallohydrolase"/>
    <property type="match status" value="2"/>
</dbReference>
<feature type="domain" description="Peptidase M16 C-terminal" evidence="5">
    <location>
        <begin position="190"/>
        <end position="361"/>
    </location>
</feature>
<dbReference type="HOGENOM" id="CLU_009902_3_2_10"/>
<dbReference type="PANTHER" id="PTHR11851:SF49">
    <property type="entry name" value="MITOCHONDRIAL-PROCESSING PEPTIDASE SUBUNIT ALPHA"/>
    <property type="match status" value="1"/>
</dbReference>
<evidence type="ECO:0000256" key="2">
    <source>
        <dbReference type="ARBA" id="ARBA00007261"/>
    </source>
</evidence>
<dbReference type="Proteomes" id="UP000007590">
    <property type="component" value="Chromosome"/>
</dbReference>
<dbReference type="KEGG" id="scn:Solca_3392"/>
<evidence type="ECO:0000313" key="7">
    <source>
        <dbReference type="Proteomes" id="UP000007590"/>
    </source>
</evidence>
<dbReference type="Pfam" id="PF05193">
    <property type="entry name" value="Peptidase_M16_C"/>
    <property type="match status" value="1"/>
</dbReference>
<evidence type="ECO:0000259" key="4">
    <source>
        <dbReference type="Pfam" id="PF00675"/>
    </source>
</evidence>
<dbReference type="InterPro" id="IPR001431">
    <property type="entry name" value="Pept_M16_Zn_BS"/>
</dbReference>
<comment type="cofactor">
    <cofactor evidence="1">
        <name>Zn(2+)</name>
        <dbReference type="ChEBI" id="CHEBI:29105"/>
    </cofactor>
</comment>
<dbReference type="Gene3D" id="3.30.830.10">
    <property type="entry name" value="Metalloenzyme, LuxS/M16 peptidase-like"/>
    <property type="match status" value="2"/>
</dbReference>
<accession>H8KX70</accession>
<keyword evidence="7" id="KW-1185">Reference proteome</keyword>
<dbReference type="RefSeq" id="WP_014681622.1">
    <property type="nucleotide sequence ID" value="NC_017770.1"/>
</dbReference>
<dbReference type="STRING" id="929556.Solca_3392"/>
<protein>
    <submittedName>
        <fullName evidence="6">Putative Zn-dependent peptidase</fullName>
    </submittedName>
</protein>
<comment type="similarity">
    <text evidence="2 3">Belongs to the peptidase M16 family.</text>
</comment>
<dbReference type="InterPro" id="IPR007863">
    <property type="entry name" value="Peptidase_M16_C"/>
</dbReference>
<sequence length="430" mass="48916">MAKPDQKLILQPKYVSLPVQMEYSLITLKNGIRVLHKPAQESGIMHMCLVVNTGSRDETAEKAGLAHFIEHLLFKGTKKRNTYQILNRLEVVGADLNAYTTKEQTCIHASFLNEHLERSLDLLTDIMFYSTFPENELEKEKGIVLDELDSYKDTPEEHIQDEFDEIVFKGHVLGQNILGTPETIKAFKQSDIFNFVNDNYNTHEIVLGVYGNISEKKLQKLTEKYLGSIPENNHKKNRVEANGYSPQIIQLEKNCNQSHCIIGSRSYNLTDSHKMGMLLLNNLLGGPGMSSKLNLEIRERFGACYTIESNFVPMTDTGMFSIYFGTDAEKTNRCIKLIHKELKKLREQPLSTLLLQQAKRRFKGQIALAEESRISVIIAMSKSLLDYGRVDSLEEIFNKIDAVTSVELLEIANQNFDPAQLSMLTFMPTE</sequence>
<evidence type="ECO:0000256" key="1">
    <source>
        <dbReference type="ARBA" id="ARBA00001947"/>
    </source>
</evidence>